<feature type="compositionally biased region" description="Basic residues" evidence="8">
    <location>
        <begin position="70"/>
        <end position="84"/>
    </location>
</feature>
<protein>
    <recommendedName>
        <fullName evidence="7">Small ribosomal subunit protein mS29</fullName>
    </recommendedName>
</protein>
<evidence type="ECO:0000256" key="1">
    <source>
        <dbReference type="ARBA" id="ARBA00004173"/>
    </source>
</evidence>
<evidence type="ECO:0000256" key="7">
    <source>
        <dbReference type="ARBA" id="ARBA00035140"/>
    </source>
</evidence>
<evidence type="ECO:0000256" key="3">
    <source>
        <dbReference type="ARBA" id="ARBA00022946"/>
    </source>
</evidence>
<keyword evidence="6" id="KW-0687">Ribonucleoprotein</keyword>
<evidence type="ECO:0000256" key="6">
    <source>
        <dbReference type="ARBA" id="ARBA00023274"/>
    </source>
</evidence>
<dbReference type="Proteomes" id="UP001583186">
    <property type="component" value="Unassembled WGS sequence"/>
</dbReference>
<proteinExistence type="inferred from homology"/>
<gene>
    <name evidence="9" type="ORF">Sste5346_005354</name>
</gene>
<comment type="caution">
    <text evidence="9">The sequence shown here is derived from an EMBL/GenBank/DDBJ whole genome shotgun (WGS) entry which is preliminary data.</text>
</comment>
<reference evidence="9 10" key="1">
    <citation type="journal article" date="2024" name="IMA Fungus">
        <title>IMA Genome - F19 : A genome assembly and annotation guide to empower mycologists, including annotated draft genome sequences of Ceratocystis pirilliformis, Diaporthe australafricana, Fusarium ophioides, Paecilomyces lecythidis, and Sporothrix stenoceras.</title>
        <authorList>
            <person name="Aylward J."/>
            <person name="Wilson A.M."/>
            <person name="Visagie C.M."/>
            <person name="Spraker J."/>
            <person name="Barnes I."/>
            <person name="Buitendag C."/>
            <person name="Ceriani C."/>
            <person name="Del Mar Angel L."/>
            <person name="du Plessis D."/>
            <person name="Fuchs T."/>
            <person name="Gasser K."/>
            <person name="Kramer D."/>
            <person name="Li W."/>
            <person name="Munsamy K."/>
            <person name="Piso A."/>
            <person name="Price J.L."/>
            <person name="Sonnekus B."/>
            <person name="Thomas C."/>
            <person name="van der Nest A."/>
            <person name="van Dijk A."/>
            <person name="van Heerden A."/>
            <person name="van Vuuren N."/>
            <person name="Yilmaz N."/>
            <person name="Duong T.A."/>
            <person name="van der Merwe N.A."/>
            <person name="Wingfield M.J."/>
            <person name="Wingfield B.D."/>
        </authorList>
    </citation>
    <scope>NUCLEOTIDE SEQUENCE [LARGE SCALE GENOMIC DNA]</scope>
    <source>
        <strain evidence="9 10">CMW 5346</strain>
    </source>
</reference>
<dbReference type="InterPro" id="IPR019368">
    <property type="entry name" value="Ribosomal_mS29"/>
</dbReference>
<keyword evidence="4" id="KW-0689">Ribosomal protein</keyword>
<dbReference type="PANTHER" id="PTHR12810:SF0">
    <property type="entry name" value="SMALL RIBOSOMAL SUBUNIT PROTEIN MS29"/>
    <property type="match status" value="1"/>
</dbReference>
<comment type="similarity">
    <text evidence="2">Belongs to the mitochondrion-specific ribosomal protein mS29 family.</text>
</comment>
<sequence length="503" mass="54622">MAAVVNGSRRLLTRSSTTLVLLPARPRPTSLAGLAAAHPSTTPVSLSNSSSFLFSTTSAVQAKGTQQHIRAGRKSQSVKKKNKGPARAGKPILPGERKAYRKRIVLSNSNAIDVPGLESLQPQDLAVSDPVSNPNIGRMLALPDALVDQLRAIESFKATQNFQLFKKPSLLLRSDTVALTARIQSEVGEQKKTVRVVVDGERIAGKSTLLQHAQAQGFLNEWLVFAIPEAQELTTACTEYAPVPKSDPLVFTQPNATYKILQTALAANGSLLDKYTTSRAYDDLVNPVPAGSTFTELINAAKEPDHAWPVWQALWSEICNADAGLPRPRVMFTLDGLAHIMRISDYRSPAFELIHSHDLLLVRFFVDALAGNTKFPHGAAILAATTYGNTPLNPTLDLAMAQRTAEQKLKAAKAGDGTDITVPQPEPYFRHYDDRVSAAMKNVEVMTLKGLNRTEARALLEYWAASGLLRERIDEAAVAQSLMLSGNGVVGEMERVHLLSLRA</sequence>
<organism evidence="9 10">
    <name type="scientific">Sporothrix stenoceras</name>
    <dbReference type="NCBI Taxonomy" id="5173"/>
    <lineage>
        <taxon>Eukaryota</taxon>
        <taxon>Fungi</taxon>
        <taxon>Dikarya</taxon>
        <taxon>Ascomycota</taxon>
        <taxon>Pezizomycotina</taxon>
        <taxon>Sordariomycetes</taxon>
        <taxon>Sordariomycetidae</taxon>
        <taxon>Ophiostomatales</taxon>
        <taxon>Ophiostomataceae</taxon>
        <taxon>Sporothrix</taxon>
    </lineage>
</organism>
<comment type="subcellular location">
    <subcellularLocation>
        <location evidence="1">Mitochondrion</location>
    </subcellularLocation>
</comment>
<dbReference type="Pfam" id="PF10236">
    <property type="entry name" value="DAP3"/>
    <property type="match status" value="1"/>
</dbReference>
<evidence type="ECO:0000313" key="9">
    <source>
        <dbReference type="EMBL" id="KAL1895209.1"/>
    </source>
</evidence>
<dbReference type="PANTHER" id="PTHR12810">
    <property type="entry name" value="MITOCHONDRIAL 28S RIBOSOMAL PROTEIN S29"/>
    <property type="match status" value="1"/>
</dbReference>
<dbReference type="EMBL" id="JAWCUI010000028">
    <property type="protein sequence ID" value="KAL1895209.1"/>
    <property type="molecule type" value="Genomic_DNA"/>
</dbReference>
<keyword evidence="3" id="KW-0809">Transit peptide</keyword>
<keyword evidence="10" id="KW-1185">Reference proteome</keyword>
<name>A0ABR3Z3J7_9PEZI</name>
<evidence type="ECO:0000256" key="5">
    <source>
        <dbReference type="ARBA" id="ARBA00023128"/>
    </source>
</evidence>
<feature type="region of interest" description="Disordered" evidence="8">
    <location>
        <begin position="63"/>
        <end position="92"/>
    </location>
</feature>
<evidence type="ECO:0000313" key="10">
    <source>
        <dbReference type="Proteomes" id="UP001583186"/>
    </source>
</evidence>
<evidence type="ECO:0000256" key="4">
    <source>
        <dbReference type="ARBA" id="ARBA00022980"/>
    </source>
</evidence>
<evidence type="ECO:0000256" key="8">
    <source>
        <dbReference type="SAM" id="MobiDB-lite"/>
    </source>
</evidence>
<keyword evidence="5" id="KW-0496">Mitochondrion</keyword>
<evidence type="ECO:0000256" key="2">
    <source>
        <dbReference type="ARBA" id="ARBA00009863"/>
    </source>
</evidence>
<accession>A0ABR3Z3J7</accession>